<dbReference type="STRING" id="1817758.A2150_04820"/>
<reference evidence="3 4" key="1">
    <citation type="journal article" date="2016" name="Nat. Commun.">
        <title>Thousands of microbial genomes shed light on interconnected biogeochemical processes in an aquifer system.</title>
        <authorList>
            <person name="Anantharaman K."/>
            <person name="Brown C.T."/>
            <person name="Hug L.A."/>
            <person name="Sharon I."/>
            <person name="Castelle C.J."/>
            <person name="Probst A.J."/>
            <person name="Thomas B.C."/>
            <person name="Singh A."/>
            <person name="Wilkins M.J."/>
            <person name="Karaoz U."/>
            <person name="Brodie E.L."/>
            <person name="Williams K.H."/>
            <person name="Hubbard S.S."/>
            <person name="Banfield J.F."/>
        </authorList>
    </citation>
    <scope>NUCLEOTIDE SEQUENCE [LARGE SCALE GENOMIC DNA]</scope>
</reference>
<dbReference type="PANTHER" id="PTHR43630">
    <property type="entry name" value="POLY-BETA-1,6-N-ACETYL-D-GLUCOSAMINE SYNTHASE"/>
    <property type="match status" value="1"/>
</dbReference>
<evidence type="ECO:0000313" key="4">
    <source>
        <dbReference type="Proteomes" id="UP000177925"/>
    </source>
</evidence>
<dbReference type="PANTHER" id="PTHR43630:SF2">
    <property type="entry name" value="GLYCOSYLTRANSFERASE"/>
    <property type="match status" value="1"/>
</dbReference>
<evidence type="ECO:0000256" key="1">
    <source>
        <dbReference type="ARBA" id="ARBA00038494"/>
    </source>
</evidence>
<dbReference type="InterPro" id="IPR001173">
    <property type="entry name" value="Glyco_trans_2-like"/>
</dbReference>
<dbReference type="SUPFAM" id="SSF53448">
    <property type="entry name" value="Nucleotide-diphospho-sugar transferases"/>
    <property type="match status" value="1"/>
</dbReference>
<comment type="similarity">
    <text evidence="1">Belongs to the glycosyltransferase 2 family. WaaE/KdtX subfamily.</text>
</comment>
<accession>A0A1F6TGU8</accession>
<organism evidence="3 4">
    <name type="scientific">Candidatus Muproteobacteria bacterium RBG_16_64_11</name>
    <dbReference type="NCBI Taxonomy" id="1817758"/>
    <lineage>
        <taxon>Bacteria</taxon>
        <taxon>Pseudomonadati</taxon>
        <taxon>Pseudomonadota</taxon>
        <taxon>Candidatus Muproteobacteria</taxon>
    </lineage>
</organism>
<protein>
    <recommendedName>
        <fullName evidence="2">Glycosyltransferase 2-like domain-containing protein</fullName>
    </recommendedName>
</protein>
<sequence>MTTLPISVFIIARNEADRIPTAIQSVRDWVDEVHVIDSGSDDDTLKVAALLGAQTHFRAWTGYGPQKVYSETLCRNDWVLNLDADEEVSPELQTEITALFAAGEPACAAYRVPILPLYTFQERAHPWTAHHHPVRLYRKSRAGFKDSAVHDSVVVREGRIGRLRGMLLHRSFRSLSHHVDKVNFYSSAQAEDLFQKRREPSLLALLLAPPLAFLKSYLLRREFVNGIDGIVISYMYAFQRFIRLAKARERFQNARRNISAADKR</sequence>
<feature type="domain" description="Glycosyltransferase 2-like" evidence="2">
    <location>
        <begin position="7"/>
        <end position="123"/>
    </location>
</feature>
<dbReference type="AlphaFoldDB" id="A0A1F6TGU8"/>
<dbReference type="Pfam" id="PF00535">
    <property type="entry name" value="Glycos_transf_2"/>
    <property type="match status" value="1"/>
</dbReference>
<dbReference type="Proteomes" id="UP000177925">
    <property type="component" value="Unassembled WGS sequence"/>
</dbReference>
<dbReference type="Gene3D" id="3.90.550.10">
    <property type="entry name" value="Spore Coat Polysaccharide Biosynthesis Protein SpsA, Chain A"/>
    <property type="match status" value="1"/>
</dbReference>
<name>A0A1F6TGU8_9PROT</name>
<dbReference type="EMBL" id="MFSS01000028">
    <property type="protein sequence ID" value="OGI44350.1"/>
    <property type="molecule type" value="Genomic_DNA"/>
</dbReference>
<dbReference type="InterPro" id="IPR029044">
    <property type="entry name" value="Nucleotide-diphossugar_trans"/>
</dbReference>
<dbReference type="CDD" id="cd02511">
    <property type="entry name" value="Beta4Glucosyltransferase"/>
    <property type="match status" value="1"/>
</dbReference>
<proteinExistence type="inferred from homology"/>
<evidence type="ECO:0000259" key="2">
    <source>
        <dbReference type="Pfam" id="PF00535"/>
    </source>
</evidence>
<gene>
    <name evidence="3" type="ORF">A2150_04820</name>
</gene>
<evidence type="ECO:0000313" key="3">
    <source>
        <dbReference type="EMBL" id="OGI44350.1"/>
    </source>
</evidence>
<comment type="caution">
    <text evidence="3">The sequence shown here is derived from an EMBL/GenBank/DDBJ whole genome shotgun (WGS) entry which is preliminary data.</text>
</comment>